<evidence type="ECO:0000313" key="1">
    <source>
        <dbReference type="EMBL" id="UUX50519.1"/>
    </source>
</evidence>
<organism evidence="1 2">
    <name type="scientific">Nisaea acidiphila</name>
    <dbReference type="NCBI Taxonomy" id="1862145"/>
    <lineage>
        <taxon>Bacteria</taxon>
        <taxon>Pseudomonadati</taxon>
        <taxon>Pseudomonadota</taxon>
        <taxon>Alphaproteobacteria</taxon>
        <taxon>Rhodospirillales</taxon>
        <taxon>Thalassobaculaceae</taxon>
        <taxon>Nisaea</taxon>
    </lineage>
</organism>
<dbReference type="AlphaFoldDB" id="A0A9J7AT96"/>
<dbReference type="Proteomes" id="UP001060336">
    <property type="component" value="Chromosome"/>
</dbReference>
<dbReference type="EMBL" id="CP102480">
    <property type="protein sequence ID" value="UUX50519.1"/>
    <property type="molecule type" value="Genomic_DNA"/>
</dbReference>
<dbReference type="KEGG" id="naci:NUH88_02240"/>
<dbReference type="RefSeq" id="WP_257769700.1">
    <property type="nucleotide sequence ID" value="NZ_CP102480.1"/>
</dbReference>
<gene>
    <name evidence="1" type="ORF">NUH88_02240</name>
</gene>
<name>A0A9J7AT96_9PROT</name>
<accession>A0A9J7AT96</accession>
<proteinExistence type="predicted"/>
<reference evidence="1" key="1">
    <citation type="submission" date="2022-08" db="EMBL/GenBank/DDBJ databases">
        <title>Nisaea acidiphila sp. nov., isolated from a marine algal debris and emended description of the genus Nisaea Urios et al. 2008.</title>
        <authorList>
            <person name="Kwon K."/>
        </authorList>
    </citation>
    <scope>NUCLEOTIDE SEQUENCE</scope>
    <source>
        <strain evidence="1">MEBiC11861</strain>
    </source>
</reference>
<evidence type="ECO:0000313" key="2">
    <source>
        <dbReference type="Proteomes" id="UP001060336"/>
    </source>
</evidence>
<sequence length="78" mass="7525">MPEITVPPVDGCVPRALLAGCPTERTRTGKSVPGGNAVTGRGAAEAAEPVWDEAAGAAGCWGVGCGASGADCVCVVAV</sequence>
<keyword evidence="2" id="KW-1185">Reference proteome</keyword>
<protein>
    <submittedName>
        <fullName evidence="1">Uncharacterized protein</fullName>
    </submittedName>
</protein>